<dbReference type="EMBL" id="BAABEX010000001">
    <property type="protein sequence ID" value="GAA4417229.1"/>
    <property type="molecule type" value="Genomic_DNA"/>
</dbReference>
<organism evidence="1 2">
    <name type="scientific">Acidovorax lacteus</name>
    <dbReference type="NCBI Taxonomy" id="1924988"/>
    <lineage>
        <taxon>Bacteria</taxon>
        <taxon>Pseudomonadati</taxon>
        <taxon>Pseudomonadota</taxon>
        <taxon>Betaproteobacteria</taxon>
        <taxon>Burkholderiales</taxon>
        <taxon>Comamonadaceae</taxon>
        <taxon>Acidovorax</taxon>
    </lineage>
</organism>
<name>A0ABP8KVH8_9BURK</name>
<evidence type="ECO:0000313" key="2">
    <source>
        <dbReference type="Proteomes" id="UP001501788"/>
    </source>
</evidence>
<proteinExistence type="predicted"/>
<reference evidence="2" key="1">
    <citation type="journal article" date="2019" name="Int. J. Syst. Evol. Microbiol.">
        <title>The Global Catalogue of Microorganisms (GCM) 10K type strain sequencing project: providing services to taxonomists for standard genome sequencing and annotation.</title>
        <authorList>
            <consortium name="The Broad Institute Genomics Platform"/>
            <consortium name="The Broad Institute Genome Sequencing Center for Infectious Disease"/>
            <person name="Wu L."/>
            <person name="Ma J."/>
        </authorList>
    </citation>
    <scope>NUCLEOTIDE SEQUENCE [LARGE SCALE GENOMIC DNA]</scope>
    <source>
        <strain evidence="2">JCM 31890</strain>
    </source>
</reference>
<gene>
    <name evidence="1" type="ORF">GCM10023090_00450</name>
</gene>
<evidence type="ECO:0000313" key="1">
    <source>
        <dbReference type="EMBL" id="GAA4417229.1"/>
    </source>
</evidence>
<comment type="caution">
    <text evidence="1">The sequence shown here is derived from an EMBL/GenBank/DDBJ whole genome shotgun (WGS) entry which is preliminary data.</text>
</comment>
<protein>
    <submittedName>
        <fullName evidence="1">DUF2867 domain-containing protein</fullName>
    </submittedName>
</protein>
<dbReference type="Pfam" id="PF11066">
    <property type="entry name" value="DUF2867"/>
    <property type="match status" value="1"/>
</dbReference>
<dbReference type="RefSeq" id="WP_345059988.1">
    <property type="nucleotide sequence ID" value="NZ_BAABEX010000001.1"/>
</dbReference>
<accession>A0ABP8KVH8</accession>
<keyword evidence="2" id="KW-1185">Reference proteome</keyword>
<dbReference type="InterPro" id="IPR021295">
    <property type="entry name" value="DUF2867"/>
</dbReference>
<dbReference type="Proteomes" id="UP001501788">
    <property type="component" value="Unassembled WGS sequence"/>
</dbReference>
<sequence length="190" mass="20732">MTATLHPSALPPVQAVPVPPGTVIYQATAGAQFADAYLVADQHPARTPLQAWLDVAQRTPAWVRGLMWVRNKAVRLVGLKDLGQLQDGHPPASGRALHDARSYRVGDRVGIFRIRHLSDTEVVMGQDDRHLDVQVSISKHHAPDSPPTVVLSTVVHIHNALGHAYMAVVTPFHRVIARGTAQRVAAYGRR</sequence>